<dbReference type="AlphaFoldDB" id="Q6AK97"/>
<evidence type="ECO:0000313" key="2">
    <source>
        <dbReference type="Proteomes" id="UP000000602"/>
    </source>
</evidence>
<organism evidence="1 2">
    <name type="scientific">Desulfotalea psychrophila (strain LSv54 / DSM 12343)</name>
    <dbReference type="NCBI Taxonomy" id="177439"/>
    <lineage>
        <taxon>Bacteria</taxon>
        <taxon>Pseudomonadati</taxon>
        <taxon>Thermodesulfobacteriota</taxon>
        <taxon>Desulfobulbia</taxon>
        <taxon>Desulfobulbales</taxon>
        <taxon>Desulfocapsaceae</taxon>
        <taxon>Desulfotalea</taxon>
    </lineage>
</organism>
<name>Q6AK97_DESPS</name>
<evidence type="ECO:0008006" key="3">
    <source>
        <dbReference type="Google" id="ProtNLM"/>
    </source>
</evidence>
<dbReference type="HOGENOM" id="CLU_138593_1_0_7"/>
<dbReference type="eggNOG" id="ENOG5032ZJK">
    <property type="taxonomic scope" value="Bacteria"/>
</dbReference>
<gene>
    <name evidence="1" type="ordered locus">DP2500</name>
</gene>
<sequence>MLSPPPIDDNMKKAGKRIKREKRAVGLMIQLYCRHNHPGHEGICAECAELLAYAHKRLDGCKYGEDKTTCGKCRTHCYRPEMRMKICKVMRYSGPRMLFRHPLIALGHIFAGLRKPRDPSHSS</sequence>
<evidence type="ECO:0000313" key="1">
    <source>
        <dbReference type="EMBL" id="CAG37229.1"/>
    </source>
</evidence>
<dbReference type="STRING" id="177439.DP2500"/>
<dbReference type="InterPro" id="IPR020483">
    <property type="entry name" value="Uncharacterised_YgbA"/>
</dbReference>
<dbReference type="KEGG" id="dps:DP2500"/>
<dbReference type="Pfam" id="PF11756">
    <property type="entry name" value="YgbA_NO"/>
    <property type="match status" value="1"/>
</dbReference>
<protein>
    <recommendedName>
        <fullName evidence="3">Nitrous oxide-stimulated promoter family protein</fullName>
    </recommendedName>
</protein>
<dbReference type="NCBIfam" id="NF007714">
    <property type="entry name" value="PRK10410.1-2"/>
    <property type="match status" value="1"/>
</dbReference>
<reference evidence="2" key="1">
    <citation type="journal article" date="2004" name="Environ. Microbiol.">
        <title>The genome of Desulfotalea psychrophila, a sulfate-reducing bacterium from permanently cold Arctic sediments.</title>
        <authorList>
            <person name="Rabus R."/>
            <person name="Ruepp A."/>
            <person name="Frickey T."/>
            <person name="Rattei T."/>
            <person name="Fartmann B."/>
            <person name="Stark M."/>
            <person name="Bauer M."/>
            <person name="Zibat A."/>
            <person name="Lombardot T."/>
            <person name="Becker I."/>
            <person name="Amann J."/>
            <person name="Gellner K."/>
            <person name="Teeling H."/>
            <person name="Leuschner W.D."/>
            <person name="Gloeckner F.-O."/>
            <person name="Lupas A.N."/>
            <person name="Amann R."/>
            <person name="Klenk H.-P."/>
        </authorList>
    </citation>
    <scope>NUCLEOTIDE SEQUENCE [LARGE SCALE GENOMIC DNA]</scope>
    <source>
        <strain evidence="2">DSM 12343 / LSv54</strain>
    </source>
</reference>
<keyword evidence="2" id="KW-1185">Reference proteome</keyword>
<accession>Q6AK97</accession>
<dbReference type="Proteomes" id="UP000000602">
    <property type="component" value="Chromosome"/>
</dbReference>
<proteinExistence type="predicted"/>
<dbReference type="EMBL" id="CR522870">
    <property type="protein sequence ID" value="CAG37229.1"/>
    <property type="molecule type" value="Genomic_DNA"/>
</dbReference>